<keyword evidence="4 10" id="KW-0949">S-adenosyl-L-methionine</keyword>
<dbReference type="AlphaFoldDB" id="A0A2K5MY69"/>
<evidence type="ECO:0000256" key="8">
    <source>
        <dbReference type="ARBA" id="ARBA00051897"/>
    </source>
</evidence>
<evidence type="ECO:0000313" key="14">
    <source>
        <dbReference type="Proteomes" id="UP000233060"/>
    </source>
</evidence>
<keyword evidence="6 10" id="KW-0694">RNA-binding</keyword>
<organism evidence="13 14">
    <name type="scientific">Cercocebus atys</name>
    <name type="common">Sooty mangabey</name>
    <name type="synonym">Cercocebus torquatus atys</name>
    <dbReference type="NCBI Taxonomy" id="9531"/>
    <lineage>
        <taxon>Eukaryota</taxon>
        <taxon>Metazoa</taxon>
        <taxon>Chordata</taxon>
        <taxon>Craniata</taxon>
        <taxon>Vertebrata</taxon>
        <taxon>Euteleostomi</taxon>
        <taxon>Mammalia</taxon>
        <taxon>Eutheria</taxon>
        <taxon>Euarchontoglires</taxon>
        <taxon>Primates</taxon>
        <taxon>Haplorrhini</taxon>
        <taxon>Catarrhini</taxon>
        <taxon>Cercopithecidae</taxon>
        <taxon>Cercopithecinae</taxon>
        <taxon>Cercocebus</taxon>
    </lineage>
</organism>
<dbReference type="FunFam" id="3.30.56.70:FF:000001">
    <property type="entry name" value="tRNA (guanine(26)-N(2))-dimethyltransferase"/>
    <property type="match status" value="1"/>
</dbReference>
<evidence type="ECO:0000256" key="7">
    <source>
        <dbReference type="ARBA" id="ARBA00039099"/>
    </source>
</evidence>
<comment type="catalytic activity">
    <reaction evidence="8 10">
        <text>guanosine(26) in tRNA + 2 S-adenosyl-L-methionine = N(2)-dimethylguanosine(26) in tRNA + 2 S-adenosyl-L-homocysteine + 2 H(+)</text>
        <dbReference type="Rhea" id="RHEA:43140"/>
        <dbReference type="Rhea" id="RHEA-COMP:10359"/>
        <dbReference type="Rhea" id="RHEA-COMP:10360"/>
        <dbReference type="ChEBI" id="CHEBI:15378"/>
        <dbReference type="ChEBI" id="CHEBI:57856"/>
        <dbReference type="ChEBI" id="CHEBI:59789"/>
        <dbReference type="ChEBI" id="CHEBI:74269"/>
        <dbReference type="ChEBI" id="CHEBI:74513"/>
        <dbReference type="EC" id="2.1.1.216"/>
    </reaction>
</comment>
<protein>
    <recommendedName>
        <fullName evidence="7 10">tRNA (guanine(26)-N(2))-dimethyltransferase</fullName>
        <ecNumber evidence="7 10">2.1.1.216</ecNumber>
    </recommendedName>
</protein>
<dbReference type="InterPro" id="IPR002905">
    <property type="entry name" value="Trm1"/>
</dbReference>
<evidence type="ECO:0000259" key="12">
    <source>
        <dbReference type="PROSITE" id="PS50103"/>
    </source>
</evidence>
<dbReference type="EC" id="2.1.1.216" evidence="7 10"/>
<feature type="zinc finger region" description="C3H1-type" evidence="9">
    <location>
        <begin position="480"/>
        <end position="507"/>
    </location>
</feature>
<evidence type="ECO:0000256" key="1">
    <source>
        <dbReference type="ARBA" id="ARBA00022555"/>
    </source>
</evidence>
<feature type="region of interest" description="Disordered" evidence="11">
    <location>
        <begin position="501"/>
        <end position="539"/>
    </location>
</feature>
<evidence type="ECO:0000256" key="9">
    <source>
        <dbReference type="PROSITE-ProRule" id="PRU00723"/>
    </source>
</evidence>
<keyword evidence="9" id="KW-0479">Metal-binding</keyword>
<dbReference type="Proteomes" id="UP000233060">
    <property type="component" value="Unassembled WGS sequence"/>
</dbReference>
<dbReference type="SUPFAM" id="SSF53335">
    <property type="entry name" value="S-adenosyl-L-methionine-dependent methyltransferases"/>
    <property type="match status" value="1"/>
</dbReference>
<dbReference type="GeneTree" id="ENSGT00530000063646"/>
<dbReference type="OMA" id="PNPTPYW"/>
<sequence>FLRFTEVQSPGLGTGPCGEECPREVQQMIVTEGAVFYNLVQEFNRNLTCAVIFEFARIQLGAKGIQIKVPGEKDTQKVVVDSLKQEEEKAELKESENLASEDQPRTAAVREICEEGLHVLEGLAASSLCSIRFAVEVPGLRSVVANDASARAVDLIRRHVQLNDMAHLVQPSQVDARMLMYQHQRVSERFDVIHLEPCGSPGPFTDAAVQAVSEGELLCVTCTDMAVLAGNSGETVTANTVPLPSRMALRILLHSLNLCANRYQRFVVPLANFYVRVFVRVFAGQPKVKPSASKQALVFQCVGCGAFHLQRLGRASGVPQRPGQVLCSLCSPRDPECEHYGQRHQLGCSMWAEPIHDLDFVGCVLEAVRTNPSRFHTSGRIRRVLSVITEELPDMPLYCTLDQQSSTIRCNMPSLLSLRSALLHAHFRVSLSQAGKKAVKTDAPASALCNIMRCWKKECPVKRERRLLRNKRKEAHRAALLKTFPCKSFKEGTCQRGDQCCYSRSPPTPGVSADAATDCPETSSYSPPGPGAAARPGIP</sequence>
<comment type="similarity">
    <text evidence="10">Belongs to the class I-like SAM-binding methyltransferase superfamily. Trm1 family.</text>
</comment>
<dbReference type="Gene3D" id="3.40.50.150">
    <property type="entry name" value="Vaccinia Virus protein VP39"/>
    <property type="match status" value="1"/>
</dbReference>
<dbReference type="GO" id="GO:0005634">
    <property type="term" value="C:nucleus"/>
    <property type="evidence" value="ECO:0007669"/>
    <property type="project" value="TreeGrafter"/>
</dbReference>
<proteinExistence type="inferred from homology"/>
<evidence type="ECO:0000256" key="5">
    <source>
        <dbReference type="ARBA" id="ARBA00022694"/>
    </source>
</evidence>
<feature type="domain" description="C3H1-type" evidence="12">
    <location>
        <begin position="480"/>
        <end position="507"/>
    </location>
</feature>
<keyword evidence="3 10" id="KW-0808">Transferase</keyword>
<dbReference type="PANTHER" id="PTHR10631:SF3">
    <property type="entry name" value="TRNA (GUANINE(26)-N(2))-DIMETHYLTRANSFERASE"/>
    <property type="match status" value="1"/>
</dbReference>
<reference evidence="13" key="2">
    <citation type="submission" date="2025-09" db="UniProtKB">
        <authorList>
            <consortium name="Ensembl"/>
        </authorList>
    </citation>
    <scope>IDENTIFICATION</scope>
</reference>
<dbReference type="InterPro" id="IPR029063">
    <property type="entry name" value="SAM-dependent_MTases_sf"/>
</dbReference>
<accession>A0A2K5MY69</accession>
<dbReference type="Pfam" id="PF02005">
    <property type="entry name" value="TRM"/>
    <property type="match status" value="1"/>
</dbReference>
<evidence type="ECO:0000256" key="11">
    <source>
        <dbReference type="SAM" id="MobiDB-lite"/>
    </source>
</evidence>
<dbReference type="GO" id="GO:0000049">
    <property type="term" value="F:tRNA binding"/>
    <property type="evidence" value="ECO:0007669"/>
    <property type="project" value="UniProtKB-UniRule"/>
</dbReference>
<evidence type="ECO:0000256" key="10">
    <source>
        <dbReference type="PROSITE-ProRule" id="PRU00958"/>
    </source>
</evidence>
<dbReference type="GO" id="GO:0002940">
    <property type="term" value="P:tRNA N2-guanine methylation"/>
    <property type="evidence" value="ECO:0007669"/>
    <property type="project" value="UniProtKB-ARBA"/>
</dbReference>
<dbReference type="STRING" id="9531.ENSCATP00000030025"/>
<name>A0A2K5MY69_CERAT</name>
<dbReference type="InterPro" id="IPR042296">
    <property type="entry name" value="tRNA_met_Trm1_C"/>
</dbReference>
<dbReference type="Ensembl" id="ENSCATT00000054286.1">
    <property type="protein sequence ID" value="ENSCATP00000030025.1"/>
    <property type="gene ID" value="ENSCATG00000038220.1"/>
</dbReference>
<evidence type="ECO:0000256" key="6">
    <source>
        <dbReference type="ARBA" id="ARBA00022884"/>
    </source>
</evidence>
<dbReference type="PROSITE" id="PS50103">
    <property type="entry name" value="ZF_C3H1"/>
    <property type="match status" value="1"/>
</dbReference>
<keyword evidence="9" id="KW-0863">Zinc-finger</keyword>
<evidence type="ECO:0000256" key="2">
    <source>
        <dbReference type="ARBA" id="ARBA00022603"/>
    </source>
</evidence>
<keyword evidence="2 10" id="KW-0489">Methyltransferase</keyword>
<evidence type="ECO:0000256" key="3">
    <source>
        <dbReference type="ARBA" id="ARBA00022679"/>
    </source>
</evidence>
<dbReference type="Pfam" id="PF00642">
    <property type="entry name" value="zf-CCCH"/>
    <property type="match status" value="1"/>
</dbReference>
<dbReference type="PROSITE" id="PS51626">
    <property type="entry name" value="SAM_MT_TRM1"/>
    <property type="match status" value="1"/>
</dbReference>
<keyword evidence="9" id="KW-0862">Zinc</keyword>
<evidence type="ECO:0000256" key="4">
    <source>
        <dbReference type="ARBA" id="ARBA00022691"/>
    </source>
</evidence>
<keyword evidence="14" id="KW-1185">Reference proteome</keyword>
<evidence type="ECO:0000313" key="13">
    <source>
        <dbReference type="Ensembl" id="ENSCATP00000030025.1"/>
    </source>
</evidence>
<dbReference type="GO" id="GO:0008270">
    <property type="term" value="F:zinc ion binding"/>
    <property type="evidence" value="ECO:0007669"/>
    <property type="project" value="UniProtKB-KW"/>
</dbReference>
<reference evidence="13" key="1">
    <citation type="submission" date="2025-08" db="UniProtKB">
        <authorList>
            <consortium name="Ensembl"/>
        </authorList>
    </citation>
    <scope>IDENTIFICATION</scope>
</reference>
<keyword evidence="1 10" id="KW-0820">tRNA-binding</keyword>
<keyword evidence="5 10" id="KW-0819">tRNA processing</keyword>
<dbReference type="InterPro" id="IPR000571">
    <property type="entry name" value="Znf_CCCH"/>
</dbReference>
<dbReference type="PANTHER" id="PTHR10631">
    <property type="entry name" value="N 2 ,N 2 -DIMETHYLGUANOSINE TRNA METHYLTRANSFERASE"/>
    <property type="match status" value="1"/>
</dbReference>
<dbReference type="GO" id="GO:0160104">
    <property type="term" value="F:tRNA (guanine(26)-N2)-dimethyltransferase activity"/>
    <property type="evidence" value="ECO:0007669"/>
    <property type="project" value="UniProtKB-UniRule"/>
</dbReference>
<dbReference type="Gene3D" id="3.30.56.70">
    <property type="entry name" value="N2,N2-dimethylguanosine tRNA methyltransferase, C-terminal domain"/>
    <property type="match status" value="1"/>
</dbReference>